<dbReference type="STRING" id="1499966.U14_01796"/>
<dbReference type="AlphaFoldDB" id="A0A0S6VWG3"/>
<reference evidence="2 3" key="1">
    <citation type="journal article" date="2015" name="PeerJ">
        <title>First genomic representation of candidate bacterial phylum KSB3 points to enhanced environmental sensing as a trigger of wastewater bulking.</title>
        <authorList>
            <person name="Sekiguchi Y."/>
            <person name="Ohashi A."/>
            <person name="Parks D.H."/>
            <person name="Yamauchi T."/>
            <person name="Tyson G.W."/>
            <person name="Hugenholtz P."/>
        </authorList>
    </citation>
    <scope>NUCLEOTIDE SEQUENCE [LARGE SCALE GENOMIC DNA]</scope>
</reference>
<keyword evidence="3" id="KW-1185">Reference proteome</keyword>
<dbReference type="GO" id="GO:0016757">
    <property type="term" value="F:glycosyltransferase activity"/>
    <property type="evidence" value="ECO:0007669"/>
    <property type="project" value="TreeGrafter"/>
</dbReference>
<name>A0A0S6VWG3_9BACT</name>
<dbReference type="Pfam" id="PF13579">
    <property type="entry name" value="Glyco_trans_4_4"/>
    <property type="match status" value="1"/>
</dbReference>
<dbReference type="Gene3D" id="3.40.50.2000">
    <property type="entry name" value="Glycogen Phosphorylase B"/>
    <property type="match status" value="2"/>
</dbReference>
<protein>
    <submittedName>
        <fullName evidence="2">Glycosyl transferase group 1</fullName>
    </submittedName>
</protein>
<dbReference type="CDD" id="cd03801">
    <property type="entry name" value="GT4_PimA-like"/>
    <property type="match status" value="1"/>
</dbReference>
<evidence type="ECO:0000259" key="1">
    <source>
        <dbReference type="Pfam" id="PF13579"/>
    </source>
</evidence>
<dbReference type="SUPFAM" id="SSF53756">
    <property type="entry name" value="UDP-Glycosyltransferase/glycogen phosphorylase"/>
    <property type="match status" value="1"/>
</dbReference>
<keyword evidence="2" id="KW-0808">Transferase</keyword>
<dbReference type="EMBL" id="DF820456">
    <property type="protein sequence ID" value="GAK50564.1"/>
    <property type="molecule type" value="Genomic_DNA"/>
</dbReference>
<evidence type="ECO:0000313" key="2">
    <source>
        <dbReference type="EMBL" id="GAK50564.1"/>
    </source>
</evidence>
<sequence length="404" mass="46464">MRKKILVISPIPTHPRNAGHRERIYQLLRQMQMFGHDVHLLHVTLERGGDSEAMRACWGDRVHLFQHDIARTPYRCSPSLHGTFAGKLARRVLYTFGREYHCPYAIDDWYDPACEDAVAQLHQWIRFDIVIVEYAFFSKVLTCFDASIVKIIDTHDIFGNRHKMFQQQGQTPVWFYTTRREERRGLRRADVILAIQEEERRYFAALLPEKQVVTVGHFAQLDQLPFKTTEPLTLLFFASSNPINLHGLQAFLQSCWPMIREQTSARLLVAGSACQALPDDEAYQKIGMVEAAKDVYKQADIVINPILFGTGLKIKNIEAMGYAKALVTTPTGAKGLEDGRQKAFFAAEMPDEFAQRVIELLLNHALRHKMNGEAYQYVFALQQQHSARLAEVLLHKPNIYRCEH</sequence>
<feature type="domain" description="Glycosyltransferase subfamily 4-like N-terminal" evidence="1">
    <location>
        <begin position="19"/>
        <end position="214"/>
    </location>
</feature>
<dbReference type="Pfam" id="PF13692">
    <property type="entry name" value="Glyco_trans_1_4"/>
    <property type="match status" value="1"/>
</dbReference>
<proteinExistence type="predicted"/>
<organism evidence="2 3">
    <name type="scientific">Candidatus Moduliflexus flocculans</name>
    <dbReference type="NCBI Taxonomy" id="1499966"/>
    <lineage>
        <taxon>Bacteria</taxon>
        <taxon>Candidatus Moduliflexota</taxon>
        <taxon>Candidatus Moduliflexia</taxon>
        <taxon>Candidatus Moduliflexales</taxon>
        <taxon>Candidatus Moduliflexaceae</taxon>
    </lineage>
</organism>
<evidence type="ECO:0000313" key="3">
    <source>
        <dbReference type="Proteomes" id="UP000030700"/>
    </source>
</evidence>
<accession>A0A0S6VWG3</accession>
<dbReference type="HOGENOM" id="CLU_028014_5_0_0"/>
<gene>
    <name evidence="2" type="ORF">U14_01796</name>
</gene>
<dbReference type="Proteomes" id="UP000030700">
    <property type="component" value="Unassembled WGS sequence"/>
</dbReference>
<dbReference type="PANTHER" id="PTHR12526:SF600">
    <property type="entry name" value="GLYCOSYL TRANSFERASE GROUP 1"/>
    <property type="match status" value="1"/>
</dbReference>
<dbReference type="InterPro" id="IPR028098">
    <property type="entry name" value="Glyco_trans_4-like_N"/>
</dbReference>
<dbReference type="PANTHER" id="PTHR12526">
    <property type="entry name" value="GLYCOSYLTRANSFERASE"/>
    <property type="match status" value="1"/>
</dbReference>